<sequence>MKNSVAFPHLLKAKLLTDLSPDDKADFLNRCTARMYQTPEIFLHQGEHSPGLFIVAHGRMDVLLTSPGGEQTLLAHLGPCETVGEIECISGGTCIASCRSQPMTTMLFLPTDVLFEYLRMPIFIRNVAAVFRSRMQQDNAVKALDLHGTLDQRLFLRLRTLCDGRDRVRANQAHLAEILGCSRQSVNKALGRLRTEGIIDVSKGEVRILQPNAVVEGLSNLQDK</sequence>
<dbReference type="GO" id="GO:0003700">
    <property type="term" value="F:DNA-binding transcription factor activity"/>
    <property type="evidence" value="ECO:0007669"/>
    <property type="project" value="TreeGrafter"/>
</dbReference>
<evidence type="ECO:0000313" key="6">
    <source>
        <dbReference type="EMBL" id="MBB3986937.1"/>
    </source>
</evidence>
<evidence type="ECO:0000259" key="5">
    <source>
        <dbReference type="PROSITE" id="PS51063"/>
    </source>
</evidence>
<dbReference type="GO" id="GO:0003677">
    <property type="term" value="F:DNA binding"/>
    <property type="evidence" value="ECO:0007669"/>
    <property type="project" value="UniProtKB-KW"/>
</dbReference>
<dbReference type="PROSITE" id="PS50042">
    <property type="entry name" value="CNMP_BINDING_3"/>
    <property type="match status" value="1"/>
</dbReference>
<feature type="domain" description="Cyclic nucleotide-binding" evidence="4">
    <location>
        <begin position="15"/>
        <end position="86"/>
    </location>
</feature>
<dbReference type="Pfam" id="PF00027">
    <property type="entry name" value="cNMP_binding"/>
    <property type="match status" value="1"/>
</dbReference>
<keyword evidence="7" id="KW-1185">Reference proteome</keyword>
<evidence type="ECO:0000256" key="2">
    <source>
        <dbReference type="ARBA" id="ARBA00023125"/>
    </source>
</evidence>
<gene>
    <name evidence="6" type="ORF">GGQ68_003281</name>
</gene>
<dbReference type="GO" id="GO:0005829">
    <property type="term" value="C:cytosol"/>
    <property type="evidence" value="ECO:0007669"/>
    <property type="project" value="TreeGrafter"/>
</dbReference>
<reference evidence="6 7" key="1">
    <citation type="submission" date="2020-08" db="EMBL/GenBank/DDBJ databases">
        <title>Genomic Encyclopedia of Type Strains, Phase IV (KMG-IV): sequencing the most valuable type-strain genomes for metagenomic binning, comparative biology and taxonomic classification.</title>
        <authorList>
            <person name="Goeker M."/>
        </authorList>
    </citation>
    <scope>NUCLEOTIDE SEQUENCE [LARGE SCALE GENOMIC DNA]</scope>
    <source>
        <strain evidence="6 7">DSM 102235</strain>
    </source>
</reference>
<organism evidence="6 7">
    <name type="scientific">Sagittula marina</name>
    <dbReference type="NCBI Taxonomy" id="943940"/>
    <lineage>
        <taxon>Bacteria</taxon>
        <taxon>Pseudomonadati</taxon>
        <taxon>Pseudomonadota</taxon>
        <taxon>Alphaproteobacteria</taxon>
        <taxon>Rhodobacterales</taxon>
        <taxon>Roseobacteraceae</taxon>
        <taxon>Sagittula</taxon>
    </lineage>
</organism>
<dbReference type="PANTHER" id="PTHR24567:SF74">
    <property type="entry name" value="HTH-TYPE TRANSCRIPTIONAL REGULATOR ARCR"/>
    <property type="match status" value="1"/>
</dbReference>
<dbReference type="InterPro" id="IPR050397">
    <property type="entry name" value="Env_Response_Regulators"/>
</dbReference>
<comment type="caution">
    <text evidence="6">The sequence shown here is derived from an EMBL/GenBank/DDBJ whole genome shotgun (WGS) entry which is preliminary data.</text>
</comment>
<dbReference type="SMART" id="SM00419">
    <property type="entry name" value="HTH_CRP"/>
    <property type="match status" value="1"/>
</dbReference>
<dbReference type="RefSeq" id="WP_183967720.1">
    <property type="nucleotide sequence ID" value="NZ_BAABBZ010000019.1"/>
</dbReference>
<accession>A0A7W6DU44</accession>
<dbReference type="InterPro" id="IPR000595">
    <property type="entry name" value="cNMP-bd_dom"/>
</dbReference>
<dbReference type="SUPFAM" id="SSF51206">
    <property type="entry name" value="cAMP-binding domain-like"/>
    <property type="match status" value="1"/>
</dbReference>
<dbReference type="CDD" id="cd00038">
    <property type="entry name" value="CAP_ED"/>
    <property type="match status" value="1"/>
</dbReference>
<keyword evidence="1" id="KW-0805">Transcription regulation</keyword>
<dbReference type="PROSITE" id="PS51063">
    <property type="entry name" value="HTH_CRP_2"/>
    <property type="match status" value="1"/>
</dbReference>
<dbReference type="EMBL" id="JACIEJ010000008">
    <property type="protein sequence ID" value="MBB3986937.1"/>
    <property type="molecule type" value="Genomic_DNA"/>
</dbReference>
<feature type="domain" description="HTH crp-type" evidence="5">
    <location>
        <begin position="148"/>
        <end position="212"/>
    </location>
</feature>
<dbReference type="Proteomes" id="UP000541426">
    <property type="component" value="Unassembled WGS sequence"/>
</dbReference>
<evidence type="ECO:0000256" key="3">
    <source>
        <dbReference type="ARBA" id="ARBA00023163"/>
    </source>
</evidence>
<name>A0A7W6DU44_9RHOB</name>
<dbReference type="Pfam" id="PF13545">
    <property type="entry name" value="HTH_Crp_2"/>
    <property type="match status" value="1"/>
</dbReference>
<proteinExistence type="predicted"/>
<keyword evidence="3" id="KW-0804">Transcription</keyword>
<protein>
    <submittedName>
        <fullName evidence="6">CRP-like cAMP-binding protein</fullName>
    </submittedName>
</protein>
<dbReference type="AlphaFoldDB" id="A0A7W6DU44"/>
<evidence type="ECO:0000256" key="1">
    <source>
        <dbReference type="ARBA" id="ARBA00023015"/>
    </source>
</evidence>
<dbReference type="Gene3D" id="2.60.120.10">
    <property type="entry name" value="Jelly Rolls"/>
    <property type="match status" value="1"/>
</dbReference>
<keyword evidence="2" id="KW-0238">DNA-binding</keyword>
<dbReference type="SUPFAM" id="SSF46785">
    <property type="entry name" value="Winged helix' DNA-binding domain"/>
    <property type="match status" value="1"/>
</dbReference>
<evidence type="ECO:0000259" key="4">
    <source>
        <dbReference type="PROSITE" id="PS50042"/>
    </source>
</evidence>
<dbReference type="InterPro" id="IPR018490">
    <property type="entry name" value="cNMP-bd_dom_sf"/>
</dbReference>
<evidence type="ECO:0000313" key="7">
    <source>
        <dbReference type="Proteomes" id="UP000541426"/>
    </source>
</evidence>
<dbReference type="InterPro" id="IPR012318">
    <property type="entry name" value="HTH_CRP"/>
</dbReference>
<dbReference type="PANTHER" id="PTHR24567">
    <property type="entry name" value="CRP FAMILY TRANSCRIPTIONAL REGULATORY PROTEIN"/>
    <property type="match status" value="1"/>
</dbReference>
<dbReference type="InterPro" id="IPR014710">
    <property type="entry name" value="RmlC-like_jellyroll"/>
</dbReference>
<dbReference type="InterPro" id="IPR036390">
    <property type="entry name" value="WH_DNA-bd_sf"/>
</dbReference>
<dbReference type="InterPro" id="IPR036388">
    <property type="entry name" value="WH-like_DNA-bd_sf"/>
</dbReference>
<dbReference type="Gene3D" id="1.10.10.10">
    <property type="entry name" value="Winged helix-like DNA-binding domain superfamily/Winged helix DNA-binding domain"/>
    <property type="match status" value="1"/>
</dbReference>